<feature type="non-terminal residue" evidence="1">
    <location>
        <position position="119"/>
    </location>
</feature>
<reference evidence="1 2" key="1">
    <citation type="journal article" date="2020" name="IScience">
        <title>Genome Sequencing of the Endangered Kingdonia uniflora (Circaeasteraceae, Ranunculales) Reveals Potential Mechanisms of Evolutionary Specialization.</title>
        <authorList>
            <person name="Sun Y."/>
            <person name="Deng T."/>
            <person name="Zhang A."/>
            <person name="Moore M.J."/>
            <person name="Landis J.B."/>
            <person name="Lin N."/>
            <person name="Zhang H."/>
            <person name="Zhang X."/>
            <person name="Huang J."/>
            <person name="Zhang X."/>
            <person name="Sun H."/>
            <person name="Wang H."/>
        </authorList>
    </citation>
    <scope>NUCLEOTIDE SEQUENCE [LARGE SCALE GENOMIC DNA]</scope>
    <source>
        <strain evidence="1">TB1705</strain>
        <tissue evidence="1">Leaf</tissue>
    </source>
</reference>
<name>A0A7J7LEJ5_9MAGN</name>
<gene>
    <name evidence="1" type="ORF">GIB67_006498</name>
</gene>
<protein>
    <submittedName>
        <fullName evidence="1">Uncharacterized protein</fullName>
    </submittedName>
</protein>
<dbReference type="AlphaFoldDB" id="A0A7J7LEJ5"/>
<dbReference type="Proteomes" id="UP000541444">
    <property type="component" value="Unassembled WGS sequence"/>
</dbReference>
<accession>A0A7J7LEJ5</accession>
<comment type="caution">
    <text evidence="1">The sequence shown here is derived from an EMBL/GenBank/DDBJ whole genome shotgun (WGS) entry which is preliminary data.</text>
</comment>
<dbReference type="EMBL" id="JACGCM010002332">
    <property type="protein sequence ID" value="KAF6141053.1"/>
    <property type="molecule type" value="Genomic_DNA"/>
</dbReference>
<sequence>QHLRQANFFFSARKLFLHSISTLLRLSSPLPPEEAEYSPRKETRISHLSLFDLSCRELQLFKALSQTILGTSICSQIMRIFCFPNCLLFYSICNLFSEVRFLALTFLNRRFASKYEVLI</sequence>
<evidence type="ECO:0000313" key="2">
    <source>
        <dbReference type="Proteomes" id="UP000541444"/>
    </source>
</evidence>
<proteinExistence type="predicted"/>
<keyword evidence="2" id="KW-1185">Reference proteome</keyword>
<evidence type="ECO:0000313" key="1">
    <source>
        <dbReference type="EMBL" id="KAF6141053.1"/>
    </source>
</evidence>
<organism evidence="1 2">
    <name type="scientific">Kingdonia uniflora</name>
    <dbReference type="NCBI Taxonomy" id="39325"/>
    <lineage>
        <taxon>Eukaryota</taxon>
        <taxon>Viridiplantae</taxon>
        <taxon>Streptophyta</taxon>
        <taxon>Embryophyta</taxon>
        <taxon>Tracheophyta</taxon>
        <taxon>Spermatophyta</taxon>
        <taxon>Magnoliopsida</taxon>
        <taxon>Ranunculales</taxon>
        <taxon>Circaeasteraceae</taxon>
        <taxon>Kingdonia</taxon>
    </lineage>
</organism>